<dbReference type="OrthoDB" id="3222at2759"/>
<protein>
    <recommendedName>
        <fullName evidence="9">Aquaporin</fullName>
    </recommendedName>
</protein>
<evidence type="ECO:0000256" key="5">
    <source>
        <dbReference type="RuleBase" id="RU000477"/>
    </source>
</evidence>
<keyword evidence="2 5" id="KW-0812">Transmembrane</keyword>
<dbReference type="SUPFAM" id="SSF81338">
    <property type="entry name" value="Aquaporin-like"/>
    <property type="match status" value="1"/>
</dbReference>
<gene>
    <name evidence="7" type="ORF">PVAND_006310</name>
</gene>
<evidence type="ECO:0000256" key="2">
    <source>
        <dbReference type="ARBA" id="ARBA00022692"/>
    </source>
</evidence>
<feature type="transmembrane region" description="Helical" evidence="6">
    <location>
        <begin position="165"/>
        <end position="186"/>
    </location>
</feature>
<dbReference type="PROSITE" id="PS51257">
    <property type="entry name" value="PROKAR_LIPOPROTEIN"/>
    <property type="match status" value="1"/>
</dbReference>
<organism evidence="7 8">
    <name type="scientific">Polypedilum vanderplanki</name>
    <name type="common">Sleeping chironomid midge</name>
    <dbReference type="NCBI Taxonomy" id="319348"/>
    <lineage>
        <taxon>Eukaryota</taxon>
        <taxon>Metazoa</taxon>
        <taxon>Ecdysozoa</taxon>
        <taxon>Arthropoda</taxon>
        <taxon>Hexapoda</taxon>
        <taxon>Insecta</taxon>
        <taxon>Pterygota</taxon>
        <taxon>Neoptera</taxon>
        <taxon>Endopterygota</taxon>
        <taxon>Diptera</taxon>
        <taxon>Nematocera</taxon>
        <taxon>Chironomoidea</taxon>
        <taxon>Chironomidae</taxon>
        <taxon>Chironominae</taxon>
        <taxon>Polypedilum</taxon>
        <taxon>Polypedilum</taxon>
    </lineage>
</organism>
<evidence type="ECO:0000313" key="8">
    <source>
        <dbReference type="Proteomes" id="UP001107558"/>
    </source>
</evidence>
<dbReference type="InterPro" id="IPR034294">
    <property type="entry name" value="Aquaporin_transptr"/>
</dbReference>
<keyword evidence="5" id="KW-0813">Transport</keyword>
<feature type="transmembrane region" description="Helical" evidence="6">
    <location>
        <begin position="89"/>
        <end position="107"/>
    </location>
</feature>
<dbReference type="Pfam" id="PF00230">
    <property type="entry name" value="MIP"/>
    <property type="match status" value="1"/>
</dbReference>
<comment type="similarity">
    <text evidence="5">Belongs to the MIP/aquaporin (TC 1.A.8) family.</text>
</comment>
<comment type="subcellular location">
    <subcellularLocation>
        <location evidence="1">Membrane</location>
        <topology evidence="1">Multi-pass membrane protein</topology>
    </subcellularLocation>
</comment>
<evidence type="ECO:0008006" key="9">
    <source>
        <dbReference type="Google" id="ProtNLM"/>
    </source>
</evidence>
<dbReference type="InterPro" id="IPR000425">
    <property type="entry name" value="MIP"/>
</dbReference>
<dbReference type="PRINTS" id="PR00783">
    <property type="entry name" value="MINTRINSICP"/>
</dbReference>
<feature type="transmembrane region" description="Helical" evidence="6">
    <location>
        <begin position="12"/>
        <end position="37"/>
    </location>
</feature>
<feature type="transmembrane region" description="Helical" evidence="6">
    <location>
        <begin position="206"/>
        <end position="227"/>
    </location>
</feature>
<dbReference type="GO" id="GO:0005886">
    <property type="term" value="C:plasma membrane"/>
    <property type="evidence" value="ECO:0007669"/>
    <property type="project" value="TreeGrafter"/>
</dbReference>
<dbReference type="GO" id="GO:0015267">
    <property type="term" value="F:channel activity"/>
    <property type="evidence" value="ECO:0007669"/>
    <property type="project" value="InterPro"/>
</dbReference>
<evidence type="ECO:0000256" key="4">
    <source>
        <dbReference type="ARBA" id="ARBA00023136"/>
    </source>
</evidence>
<name>A0A9J6C390_POLVA</name>
<dbReference type="CDD" id="cd00333">
    <property type="entry name" value="MIP"/>
    <property type="match status" value="1"/>
</dbReference>
<dbReference type="PANTHER" id="PTHR19139">
    <property type="entry name" value="AQUAPORIN TRANSPORTER"/>
    <property type="match status" value="1"/>
</dbReference>
<evidence type="ECO:0000313" key="7">
    <source>
        <dbReference type="EMBL" id="KAG5676479.1"/>
    </source>
</evidence>
<accession>A0A9J6C390</accession>
<dbReference type="InterPro" id="IPR023271">
    <property type="entry name" value="Aquaporin-like"/>
</dbReference>
<evidence type="ECO:0000256" key="1">
    <source>
        <dbReference type="ARBA" id="ARBA00004141"/>
    </source>
</evidence>
<proteinExistence type="inferred from homology"/>
<dbReference type="PANTHER" id="PTHR19139:SF270">
    <property type="entry name" value="ENTOMOGLYCEROPORIN 1-RELATED"/>
    <property type="match status" value="1"/>
</dbReference>
<keyword evidence="4 6" id="KW-0472">Membrane</keyword>
<dbReference type="EMBL" id="JADBJN010000002">
    <property type="protein sequence ID" value="KAG5676479.1"/>
    <property type="molecule type" value="Genomic_DNA"/>
</dbReference>
<sequence length="248" mass="27546">MILNQDKIKNWLVLFFAELLGTGILVFIGCLSCVDQFEHFHPTHLTICLAFGLSVMIAINCFGCVSGAHINPVVTLTAIIYKLVDIPTAIIYVIGQMIGALLGYWLVRLSIIDELISDPKGFCVSHPGLDVGRSFVVEFMITFMLIFVVCGVWDPRNKNHHDSAPLRFGLAVAILAFIGGPFGGGSMNPARSFAPAIYNWNWDYHWIYWVAPTSASLVASFIFRYGFHKDPEKTNSLVDNEVKSKEDA</sequence>
<feature type="transmembrane region" description="Helical" evidence="6">
    <location>
        <begin position="135"/>
        <end position="153"/>
    </location>
</feature>
<reference evidence="7" key="1">
    <citation type="submission" date="2021-03" db="EMBL/GenBank/DDBJ databases">
        <title>Chromosome level genome of the anhydrobiotic midge Polypedilum vanderplanki.</title>
        <authorList>
            <person name="Yoshida Y."/>
            <person name="Kikawada T."/>
            <person name="Gusev O."/>
        </authorList>
    </citation>
    <scope>NUCLEOTIDE SEQUENCE</scope>
    <source>
        <strain evidence="7">NIAS01</strain>
        <tissue evidence="7">Whole body or cell culture</tissue>
    </source>
</reference>
<dbReference type="AlphaFoldDB" id="A0A9J6C390"/>
<keyword evidence="3 6" id="KW-1133">Transmembrane helix</keyword>
<dbReference type="Proteomes" id="UP001107558">
    <property type="component" value="Chromosome 2"/>
</dbReference>
<comment type="caution">
    <text evidence="7">The sequence shown here is derived from an EMBL/GenBank/DDBJ whole genome shotgun (WGS) entry which is preliminary data.</text>
</comment>
<dbReference type="NCBIfam" id="TIGR00861">
    <property type="entry name" value="MIP"/>
    <property type="match status" value="1"/>
</dbReference>
<feature type="transmembrane region" description="Helical" evidence="6">
    <location>
        <begin position="43"/>
        <end position="68"/>
    </location>
</feature>
<evidence type="ECO:0000256" key="6">
    <source>
        <dbReference type="SAM" id="Phobius"/>
    </source>
</evidence>
<dbReference type="Gene3D" id="1.20.1080.10">
    <property type="entry name" value="Glycerol uptake facilitator protein"/>
    <property type="match status" value="1"/>
</dbReference>
<evidence type="ECO:0000256" key="3">
    <source>
        <dbReference type="ARBA" id="ARBA00022989"/>
    </source>
</evidence>
<keyword evidence="8" id="KW-1185">Reference proteome</keyword>